<evidence type="ECO:0000313" key="4">
    <source>
        <dbReference type="EMBL" id="KAK9009913.1"/>
    </source>
</evidence>
<dbReference type="SUPFAM" id="SSF48452">
    <property type="entry name" value="TPR-like"/>
    <property type="match status" value="1"/>
</dbReference>
<protein>
    <recommendedName>
        <fullName evidence="3">AB hydrolase-1 domain-containing protein</fullName>
    </recommendedName>
</protein>
<dbReference type="Proteomes" id="UP001396334">
    <property type="component" value="Unassembled WGS sequence"/>
</dbReference>
<dbReference type="Gene3D" id="3.40.50.1820">
    <property type="entry name" value="alpha/beta hydrolase"/>
    <property type="match status" value="1"/>
</dbReference>
<dbReference type="SUPFAM" id="SSF53474">
    <property type="entry name" value="alpha/beta-Hydrolases"/>
    <property type="match status" value="1"/>
</dbReference>
<evidence type="ECO:0000256" key="1">
    <source>
        <dbReference type="SAM" id="MobiDB-lite"/>
    </source>
</evidence>
<sequence length="910" mass="101793">MAAVCNKITWLLTSTATVLNNVVSCLVFCVLDIVDFILCFVYKAIDLSIESRWKPCYCSSAKENEPIIGNGKILVSEPCESKIVCLASMGKLRLEDISDTLYSRPSVVADVSKLIVNDRKKAKKTKVRSTFTVNSTVVEMLRAETVPRWSDCDCKICNSWTTSSKDTLFVKVEGPKDKAREDVLFIHGFISSSAFWTETLFPNFSSTVKSTYRLFAVDLLGFGRSPKPIDSLYTLREHVDMIEKSVLDAYEVESFHIVAHSLGCILALALTAKHPGSVKSLTLLAPPYYPVPKGEAATQYVMRRVAPRRVWPVMAFGASVACWYEHISRTICLVICKNHRLWEILTKFITRNRIKTFLLEGFFCHTHNAAWHTLHNIICGTAGKLDGYLDVISRQLKCQVTIFHGGDDEVVPPECSYDVQRRIRRARVKVVKNKDHITIVVGRQKAFAEELEEIWKRSTSIRSQTGTEDGYIARPEVLKEEGNRTSTIRRPCDLNNDDGDAGAASRNSQESPHPQNNAALELISSVTGDDEEGRSRQRVLVYAARRYASAVERNPEDYDALYNWALVLQIASTLFLFGLQESADNVSPDSTSPSKDSLLEEACKKYEESTRLCPTFHDAFYNWAIAISDRAKMRGRTKEAEELWEQATKKYEKAVKLNWNSPQALNNWGLALQELSSIVPAREKQNIVRAAISKFRTAIQLQFDFHRAIYNLGTVLYGVADDTTRTAGSTNPKEVSSNELYSQSAIYITAAHALKPNYSVYSSALKLVRSMLPLPHLKNGYLTAPPIGNTAAPHCDWKRTEFFLDHEALRRATKVEEKQVSRSLSGRIAEAANEEKTSIRFDIPDIVSVSACSDLTLPPGAGLCIDTTHGPVFLVADSWESLDGWLDAIRLVYTIYARGKTDVLAGIITG</sequence>
<dbReference type="PANTHER" id="PTHR45005">
    <property type="match status" value="1"/>
</dbReference>
<feature type="domain" description="AB hydrolase-1" evidence="3">
    <location>
        <begin position="183"/>
        <end position="287"/>
    </location>
</feature>
<dbReference type="Pfam" id="PF00561">
    <property type="entry name" value="Abhydrolase_1"/>
    <property type="match status" value="1"/>
</dbReference>
<feature type="compositionally biased region" description="Polar residues" evidence="1">
    <location>
        <begin position="505"/>
        <end position="517"/>
    </location>
</feature>
<keyword evidence="5" id="KW-1185">Reference proteome</keyword>
<dbReference type="Gene3D" id="1.25.40.10">
    <property type="entry name" value="Tetratricopeptide repeat domain"/>
    <property type="match status" value="2"/>
</dbReference>
<dbReference type="PANTHER" id="PTHR45005:SF2">
    <property type="entry name" value="PROTEIN HLB1"/>
    <property type="match status" value="1"/>
</dbReference>
<comment type="caution">
    <text evidence="4">The sequence shown here is derived from an EMBL/GenBank/DDBJ whole genome shotgun (WGS) entry which is preliminary data.</text>
</comment>
<dbReference type="EMBL" id="JBBPBN010000024">
    <property type="protein sequence ID" value="KAK9009913.1"/>
    <property type="molecule type" value="Genomic_DNA"/>
</dbReference>
<name>A0ABR2RAD9_9ROSI</name>
<feature type="region of interest" description="Disordered" evidence="1">
    <location>
        <begin position="482"/>
        <end position="517"/>
    </location>
</feature>
<dbReference type="InterPro" id="IPR029058">
    <property type="entry name" value="AB_hydrolase_fold"/>
</dbReference>
<dbReference type="InterPro" id="IPR053277">
    <property type="entry name" value="Endomembrane_traffic_mod"/>
</dbReference>
<keyword evidence="2" id="KW-1133">Transmembrane helix</keyword>
<evidence type="ECO:0000256" key="2">
    <source>
        <dbReference type="SAM" id="Phobius"/>
    </source>
</evidence>
<dbReference type="InterPro" id="IPR011990">
    <property type="entry name" value="TPR-like_helical_dom_sf"/>
</dbReference>
<proteinExistence type="predicted"/>
<feature type="transmembrane region" description="Helical" evidence="2">
    <location>
        <begin position="18"/>
        <end position="42"/>
    </location>
</feature>
<evidence type="ECO:0000259" key="3">
    <source>
        <dbReference type="Pfam" id="PF00561"/>
    </source>
</evidence>
<keyword evidence="2" id="KW-0472">Membrane</keyword>
<gene>
    <name evidence="4" type="ORF">V6N11_036435</name>
</gene>
<dbReference type="Pfam" id="PF06552">
    <property type="entry name" value="TOM20_plant"/>
    <property type="match status" value="1"/>
</dbReference>
<reference evidence="4 5" key="1">
    <citation type="journal article" date="2024" name="G3 (Bethesda)">
        <title>Genome assembly of Hibiscus sabdariffa L. provides insights into metabolisms of medicinal natural products.</title>
        <authorList>
            <person name="Kim T."/>
        </authorList>
    </citation>
    <scope>NUCLEOTIDE SEQUENCE [LARGE SCALE GENOMIC DNA]</scope>
    <source>
        <strain evidence="4">TK-2024</strain>
        <tissue evidence="4">Old leaves</tissue>
    </source>
</reference>
<keyword evidence="2" id="KW-0812">Transmembrane</keyword>
<accession>A0ABR2RAD9</accession>
<organism evidence="4 5">
    <name type="scientific">Hibiscus sabdariffa</name>
    <name type="common">roselle</name>
    <dbReference type="NCBI Taxonomy" id="183260"/>
    <lineage>
        <taxon>Eukaryota</taxon>
        <taxon>Viridiplantae</taxon>
        <taxon>Streptophyta</taxon>
        <taxon>Embryophyta</taxon>
        <taxon>Tracheophyta</taxon>
        <taxon>Spermatophyta</taxon>
        <taxon>Magnoliopsida</taxon>
        <taxon>eudicotyledons</taxon>
        <taxon>Gunneridae</taxon>
        <taxon>Pentapetalae</taxon>
        <taxon>rosids</taxon>
        <taxon>malvids</taxon>
        <taxon>Malvales</taxon>
        <taxon>Malvaceae</taxon>
        <taxon>Malvoideae</taxon>
        <taxon>Hibiscus</taxon>
    </lineage>
</organism>
<dbReference type="InterPro" id="IPR000073">
    <property type="entry name" value="AB_hydrolase_1"/>
</dbReference>
<evidence type="ECO:0000313" key="5">
    <source>
        <dbReference type="Proteomes" id="UP001396334"/>
    </source>
</evidence>